<dbReference type="InterPro" id="IPR006052">
    <property type="entry name" value="TNF_dom"/>
</dbReference>
<feature type="transmembrane region" description="Helical" evidence="5">
    <location>
        <begin position="32"/>
        <end position="52"/>
    </location>
</feature>
<dbReference type="Pfam" id="PF00229">
    <property type="entry name" value="TNF"/>
    <property type="match status" value="1"/>
</dbReference>
<dbReference type="Proteomes" id="UP000261540">
    <property type="component" value="Unplaced"/>
</dbReference>
<protein>
    <recommendedName>
        <fullName evidence="6">THD domain-containing protein</fullName>
    </recommendedName>
</protein>
<evidence type="ECO:0000256" key="5">
    <source>
        <dbReference type="SAM" id="Phobius"/>
    </source>
</evidence>
<dbReference type="GO" id="GO:0006955">
    <property type="term" value="P:immune response"/>
    <property type="evidence" value="ECO:0007669"/>
    <property type="project" value="InterPro"/>
</dbReference>
<dbReference type="GeneTree" id="ENSGT01000000215397"/>
<dbReference type="AlphaFoldDB" id="A0A3B3QEJ9"/>
<evidence type="ECO:0000313" key="7">
    <source>
        <dbReference type="Ensembl" id="ENSPKIP00000004194.1"/>
    </source>
</evidence>
<dbReference type="Ensembl" id="ENSPKIT00000028173.1">
    <property type="protein sequence ID" value="ENSPKIP00000004194.1"/>
    <property type="gene ID" value="ENSPKIG00000021405.1"/>
</dbReference>
<evidence type="ECO:0000256" key="4">
    <source>
        <dbReference type="ARBA" id="ARBA00023136"/>
    </source>
</evidence>
<evidence type="ECO:0000256" key="1">
    <source>
        <dbReference type="ARBA" id="ARBA00004370"/>
    </source>
</evidence>
<keyword evidence="5" id="KW-1133">Transmembrane helix</keyword>
<comment type="subcellular location">
    <subcellularLocation>
        <location evidence="1">Membrane</location>
    </subcellularLocation>
</comment>
<dbReference type="SMART" id="SM00207">
    <property type="entry name" value="TNF"/>
    <property type="match status" value="1"/>
</dbReference>
<dbReference type="GO" id="GO:0016020">
    <property type="term" value="C:membrane"/>
    <property type="evidence" value="ECO:0007669"/>
    <property type="project" value="UniProtKB-SubCell"/>
</dbReference>
<reference evidence="7" key="1">
    <citation type="submission" date="2025-08" db="UniProtKB">
        <authorList>
            <consortium name="Ensembl"/>
        </authorList>
    </citation>
    <scope>IDENTIFICATION</scope>
</reference>
<evidence type="ECO:0000256" key="3">
    <source>
        <dbReference type="ARBA" id="ARBA00022514"/>
    </source>
</evidence>
<keyword evidence="4 5" id="KW-0472">Membrane</keyword>
<dbReference type="SUPFAM" id="SSF49842">
    <property type="entry name" value="TNF-like"/>
    <property type="match status" value="1"/>
</dbReference>
<organism evidence="7 8">
    <name type="scientific">Paramormyrops kingsleyae</name>
    <dbReference type="NCBI Taxonomy" id="1676925"/>
    <lineage>
        <taxon>Eukaryota</taxon>
        <taxon>Metazoa</taxon>
        <taxon>Chordata</taxon>
        <taxon>Craniata</taxon>
        <taxon>Vertebrata</taxon>
        <taxon>Euteleostomi</taxon>
        <taxon>Actinopterygii</taxon>
        <taxon>Neopterygii</taxon>
        <taxon>Teleostei</taxon>
        <taxon>Osteoglossocephala</taxon>
        <taxon>Osteoglossomorpha</taxon>
        <taxon>Osteoglossiformes</taxon>
        <taxon>Mormyridae</taxon>
        <taxon>Paramormyrops</taxon>
    </lineage>
</organism>
<dbReference type="PROSITE" id="PS50049">
    <property type="entry name" value="THD_2"/>
    <property type="match status" value="1"/>
</dbReference>
<dbReference type="Gene3D" id="2.60.120.40">
    <property type="match status" value="1"/>
</dbReference>
<comment type="similarity">
    <text evidence="2">Belongs to the tumor necrosis factor family.</text>
</comment>
<sequence>MEEDRSLQMEEDRSLHVLMSHCREMKRQESSLRIATAFILLGCVLLIFYLHFRQCGPKCMDVHHCSITGQSGLVWSSLVWSGLLPCAAAALDSAQTKEKYVLWMDKGDTAHIQEFTYANCTLTVPLSGLYHIYLQITYRKPEVCNSPRGTIYLGPRVDIWRDSYPEFVTMMAASETLLCKDTIEKSIYTAGIYQLEMGSKLRVQYGTEDLTQVQTDHRRMFFGAYLI</sequence>
<evidence type="ECO:0000256" key="2">
    <source>
        <dbReference type="ARBA" id="ARBA00008670"/>
    </source>
</evidence>
<keyword evidence="5" id="KW-0812">Transmembrane</keyword>
<accession>A0A3B3QEJ9</accession>
<proteinExistence type="inferred from homology"/>
<dbReference type="GO" id="GO:0005615">
    <property type="term" value="C:extracellular space"/>
    <property type="evidence" value="ECO:0007669"/>
    <property type="project" value="UniProtKB-KW"/>
</dbReference>
<dbReference type="PANTHER" id="PTHR11471:SF24">
    <property type="entry name" value="TUMOR NECROSIS FACTOR LIGAND SUPERFAMILY MEMBER 15"/>
    <property type="match status" value="1"/>
</dbReference>
<dbReference type="GO" id="GO:0005125">
    <property type="term" value="F:cytokine activity"/>
    <property type="evidence" value="ECO:0007669"/>
    <property type="project" value="UniProtKB-KW"/>
</dbReference>
<reference evidence="7" key="2">
    <citation type="submission" date="2025-09" db="UniProtKB">
        <authorList>
            <consortium name="Ensembl"/>
        </authorList>
    </citation>
    <scope>IDENTIFICATION</scope>
</reference>
<feature type="domain" description="THD" evidence="6">
    <location>
        <begin position="87"/>
        <end position="227"/>
    </location>
</feature>
<dbReference type="InterPro" id="IPR008983">
    <property type="entry name" value="Tumour_necrosis_fac-like_dom"/>
</dbReference>
<evidence type="ECO:0000313" key="8">
    <source>
        <dbReference type="Proteomes" id="UP000261540"/>
    </source>
</evidence>
<keyword evidence="8" id="KW-1185">Reference proteome</keyword>
<name>A0A3B3QEJ9_9TELE</name>
<keyword evidence="3" id="KW-0202">Cytokine</keyword>
<dbReference type="PANTHER" id="PTHR11471">
    <property type="entry name" value="TUMOR NECROSIS FACTOR FAMILY MEMBER"/>
    <property type="match status" value="1"/>
</dbReference>
<dbReference type="GO" id="GO:0005164">
    <property type="term" value="F:tumor necrosis factor receptor binding"/>
    <property type="evidence" value="ECO:0007669"/>
    <property type="project" value="InterPro"/>
</dbReference>
<evidence type="ECO:0000259" key="6">
    <source>
        <dbReference type="PROSITE" id="PS50049"/>
    </source>
</evidence>